<name>A0A0B5Q872_CLOBE</name>
<feature type="transmembrane region" description="Helical" evidence="7">
    <location>
        <begin position="87"/>
        <end position="105"/>
    </location>
</feature>
<feature type="transmembrane region" description="Helical" evidence="7">
    <location>
        <begin position="232"/>
        <end position="253"/>
    </location>
</feature>
<sequence>MGEAINLLINSKILAPLIMGFVFSIVLGPIFIPILHKLKFGQNIRKEGPKSHQKKSGTPTMGGLIFFIATATAILIMGQKPMSREMILLYSFLAFGFIGFLDDILKIIHKDNLGLRAAQKMILLVLFSVALAWYGYTNVGTDILIPFINQNFRLNLGILYIPFIVVYYAAVTNAVNLTDGIDGLATSVTVIVLTFFAIIGFRTQNVEVAVFAIALAGALLGFLKFNAFPAKIFMGDTGSLALGGVIGTIALMLKMELFVIIVGGIYLIETLSVIIQVTSFKLTGKRVFRMSPIHHHFEQVGWSEVKIVTIFSSITAILCIIGFVAL</sequence>
<keyword evidence="7 9" id="KW-0479">Metal-binding</keyword>
<evidence type="ECO:0000256" key="7">
    <source>
        <dbReference type="HAMAP-Rule" id="MF_00038"/>
    </source>
</evidence>
<dbReference type="PANTHER" id="PTHR22926">
    <property type="entry name" value="PHOSPHO-N-ACETYLMURAMOYL-PENTAPEPTIDE-TRANSFERASE"/>
    <property type="match status" value="1"/>
</dbReference>
<feature type="binding site" evidence="9">
    <location>
        <position position="236"/>
    </location>
    <ligand>
        <name>Mg(2+)</name>
        <dbReference type="ChEBI" id="CHEBI:18420"/>
    </ligand>
</feature>
<keyword evidence="7" id="KW-0573">Peptidoglycan synthesis</keyword>
<dbReference type="GO" id="GO:0051301">
    <property type="term" value="P:cell division"/>
    <property type="evidence" value="ECO:0007669"/>
    <property type="project" value="UniProtKB-KW"/>
</dbReference>
<keyword evidence="7 9" id="KW-0460">Magnesium</keyword>
<keyword evidence="7" id="KW-0131">Cell cycle</keyword>
<dbReference type="EC" id="2.7.8.13" evidence="7 8"/>
<comment type="pathway">
    <text evidence="7">Cell wall biogenesis; peptidoglycan biosynthesis.</text>
</comment>
<reference evidence="11" key="1">
    <citation type="submission" date="2014-12" db="EMBL/GenBank/DDBJ databases">
        <title>Genome sequence of Clostridium beijerinckii strain 59B.</title>
        <authorList>
            <person name="Little G.T."/>
            <person name="Minton N.P."/>
        </authorList>
    </citation>
    <scope>NUCLEOTIDE SEQUENCE [LARGE SCALE GENOMIC DNA]</scope>
    <source>
        <strain evidence="11">59B</strain>
    </source>
</reference>
<comment type="subcellular location">
    <subcellularLocation>
        <location evidence="7">Cell membrane</location>
        <topology evidence="7">Multi-pass membrane protein</topology>
    </subcellularLocation>
    <subcellularLocation>
        <location evidence="1">Membrane</location>
        <topology evidence="1">Multi-pass membrane protein</topology>
    </subcellularLocation>
</comment>
<dbReference type="GO" id="GO:0071555">
    <property type="term" value="P:cell wall organization"/>
    <property type="evidence" value="ECO:0007669"/>
    <property type="project" value="UniProtKB-KW"/>
</dbReference>
<protein>
    <recommendedName>
        <fullName evidence="7 8">Phospho-N-acetylmuramoyl-pentapeptide-transferase</fullName>
        <ecNumber evidence="7 8">2.7.8.13</ecNumber>
    </recommendedName>
    <alternativeName>
        <fullName evidence="7">UDP-MurNAc-pentapeptide phosphotransferase</fullName>
    </alternativeName>
</protein>
<dbReference type="EMBL" id="CP010086">
    <property type="protein sequence ID" value="AJG98399.1"/>
    <property type="molecule type" value="Genomic_DNA"/>
</dbReference>
<dbReference type="GO" id="GO:0046872">
    <property type="term" value="F:metal ion binding"/>
    <property type="evidence" value="ECO:0007669"/>
    <property type="project" value="UniProtKB-KW"/>
</dbReference>
<dbReference type="GO" id="GO:0009252">
    <property type="term" value="P:peptidoglycan biosynthetic process"/>
    <property type="evidence" value="ECO:0007669"/>
    <property type="project" value="UniProtKB-UniRule"/>
</dbReference>
<feature type="transmembrane region" description="Helical" evidence="7">
    <location>
        <begin position="184"/>
        <end position="202"/>
    </location>
</feature>
<evidence type="ECO:0000256" key="9">
    <source>
        <dbReference type="PIRSR" id="PIRSR600715-1"/>
    </source>
</evidence>
<evidence type="ECO:0000256" key="1">
    <source>
        <dbReference type="ARBA" id="ARBA00004141"/>
    </source>
</evidence>
<dbReference type="GO" id="GO:0005886">
    <property type="term" value="C:plasma membrane"/>
    <property type="evidence" value="ECO:0007669"/>
    <property type="project" value="UniProtKB-SubCell"/>
</dbReference>
<dbReference type="GO" id="GO:0008963">
    <property type="term" value="F:phospho-N-acetylmuramoyl-pentapeptide-transferase activity"/>
    <property type="evidence" value="ECO:0007669"/>
    <property type="project" value="UniProtKB-UniRule"/>
</dbReference>
<keyword evidence="5 7" id="KW-1133">Transmembrane helix</keyword>
<evidence type="ECO:0000256" key="6">
    <source>
        <dbReference type="ARBA" id="ARBA00023136"/>
    </source>
</evidence>
<feature type="transmembrane region" description="Helical" evidence="7">
    <location>
        <begin position="259"/>
        <end position="284"/>
    </location>
</feature>
<dbReference type="STRING" id="1520.LF65_01798"/>
<keyword evidence="6 7" id="KW-0472">Membrane</keyword>
<comment type="catalytic activity">
    <reaction evidence="7">
        <text>UDP-N-acetyl-alpha-D-muramoyl-L-alanyl-gamma-D-glutamyl-meso-2,6-diaminopimeloyl-D-alanyl-D-alanine + di-trans,octa-cis-undecaprenyl phosphate = di-trans,octa-cis-undecaprenyl diphospho-N-acetyl-alpha-D-muramoyl-L-alanyl-D-glutamyl-meso-2,6-diaminopimeloyl-D-alanyl-D-alanine + UMP</text>
        <dbReference type="Rhea" id="RHEA:28386"/>
        <dbReference type="ChEBI" id="CHEBI:57865"/>
        <dbReference type="ChEBI" id="CHEBI:60392"/>
        <dbReference type="ChEBI" id="CHEBI:61386"/>
        <dbReference type="ChEBI" id="CHEBI:61387"/>
        <dbReference type="EC" id="2.7.8.13"/>
    </reaction>
</comment>
<evidence type="ECO:0000256" key="2">
    <source>
        <dbReference type="ARBA" id="ARBA00005583"/>
    </source>
</evidence>
<keyword evidence="7" id="KW-0132">Cell division</keyword>
<dbReference type="NCBIfam" id="TIGR00445">
    <property type="entry name" value="mraY"/>
    <property type="match status" value="1"/>
</dbReference>
<dbReference type="CDD" id="cd06852">
    <property type="entry name" value="GT_MraY"/>
    <property type="match status" value="1"/>
</dbReference>
<dbReference type="RefSeq" id="WP_017208868.1">
    <property type="nucleotide sequence ID" value="NZ_CP010086.2"/>
</dbReference>
<feature type="transmembrane region" description="Helical" evidence="7">
    <location>
        <begin position="305"/>
        <end position="325"/>
    </location>
</feature>
<dbReference type="InterPro" id="IPR018480">
    <property type="entry name" value="PNAcMuramoyl-5peptid_Trfase_CS"/>
</dbReference>
<organism evidence="10 11">
    <name type="scientific">Clostridium beijerinckii</name>
    <name type="common">Clostridium MP</name>
    <dbReference type="NCBI Taxonomy" id="1520"/>
    <lineage>
        <taxon>Bacteria</taxon>
        <taxon>Bacillati</taxon>
        <taxon>Bacillota</taxon>
        <taxon>Clostridia</taxon>
        <taxon>Eubacteriales</taxon>
        <taxon>Clostridiaceae</taxon>
        <taxon>Clostridium</taxon>
    </lineage>
</organism>
<keyword evidence="7" id="KW-0133">Cell shape</keyword>
<feature type="transmembrane region" description="Helical" evidence="7">
    <location>
        <begin position="56"/>
        <end position="75"/>
    </location>
</feature>
<dbReference type="HAMAP" id="MF_00038">
    <property type="entry name" value="MraY"/>
    <property type="match status" value="1"/>
</dbReference>
<dbReference type="PROSITE" id="PS01347">
    <property type="entry name" value="MRAY_1"/>
    <property type="match status" value="1"/>
</dbReference>
<evidence type="ECO:0000256" key="8">
    <source>
        <dbReference type="NCBIfam" id="TIGR00445"/>
    </source>
</evidence>
<dbReference type="Pfam" id="PF00953">
    <property type="entry name" value="Glycos_transf_4"/>
    <property type="match status" value="1"/>
</dbReference>
<comment type="function">
    <text evidence="7">Catalyzes the initial step of the lipid cycle reactions in the biosynthesis of the cell wall peptidoglycan: transfers peptidoglycan precursor phospho-MurNAc-pentapeptide from UDP-MurNAc-pentapeptide onto the lipid carrier undecaprenyl phosphate, yielding undecaprenyl-pyrophosphoryl-MurNAc-pentapeptide, known as lipid I.</text>
</comment>
<evidence type="ECO:0000313" key="10">
    <source>
        <dbReference type="EMBL" id="AJG98399.1"/>
    </source>
</evidence>
<feature type="transmembrane region" description="Helical" evidence="7">
    <location>
        <begin position="13"/>
        <end position="35"/>
    </location>
</feature>
<keyword evidence="7" id="KW-1003">Cell membrane</keyword>
<accession>A0A0B5Q872</accession>
<dbReference type="OrthoDB" id="9805475at2"/>
<comment type="similarity">
    <text evidence="2 7">Belongs to the glycosyltransferase 4 family. MraY subfamily.</text>
</comment>
<dbReference type="Pfam" id="PF10555">
    <property type="entry name" value="MraY_sig1"/>
    <property type="match status" value="1"/>
</dbReference>
<feature type="transmembrane region" description="Helical" evidence="7">
    <location>
        <begin position="156"/>
        <end position="177"/>
    </location>
</feature>
<proteinExistence type="inferred from homology"/>
<keyword evidence="7" id="KW-0961">Cell wall biogenesis/degradation</keyword>
<gene>
    <name evidence="7" type="primary">mraY</name>
    <name evidence="10" type="ORF">LF65_01798</name>
</gene>
<keyword evidence="3 7" id="KW-0808">Transferase</keyword>
<feature type="transmembrane region" description="Helical" evidence="7">
    <location>
        <begin position="117"/>
        <end position="136"/>
    </location>
</feature>
<dbReference type="UniPathway" id="UPA00219"/>
<dbReference type="KEGG" id="cbei:LF65_01798"/>
<dbReference type="PROSITE" id="PS01348">
    <property type="entry name" value="MRAY_2"/>
    <property type="match status" value="1"/>
</dbReference>
<evidence type="ECO:0000313" key="11">
    <source>
        <dbReference type="Proteomes" id="UP000031866"/>
    </source>
</evidence>
<comment type="cofactor">
    <cofactor evidence="7 9">
        <name>Mg(2+)</name>
        <dbReference type="ChEBI" id="CHEBI:18420"/>
    </cofactor>
</comment>
<dbReference type="InterPro" id="IPR003524">
    <property type="entry name" value="PNAcMuramoyl-5peptid_Trfase"/>
</dbReference>
<dbReference type="AlphaFoldDB" id="A0A0B5Q872"/>
<feature type="binding site" evidence="9">
    <location>
        <position position="176"/>
    </location>
    <ligand>
        <name>Mg(2+)</name>
        <dbReference type="ChEBI" id="CHEBI:18420"/>
    </ligand>
</feature>
<feature type="transmembrane region" description="Helical" evidence="7">
    <location>
        <begin position="208"/>
        <end position="225"/>
    </location>
</feature>
<dbReference type="Proteomes" id="UP000031866">
    <property type="component" value="Chromosome"/>
</dbReference>
<evidence type="ECO:0000256" key="4">
    <source>
        <dbReference type="ARBA" id="ARBA00022692"/>
    </source>
</evidence>
<dbReference type="GO" id="GO:0008360">
    <property type="term" value="P:regulation of cell shape"/>
    <property type="evidence" value="ECO:0007669"/>
    <property type="project" value="UniProtKB-KW"/>
</dbReference>
<dbReference type="InterPro" id="IPR000715">
    <property type="entry name" value="Glycosyl_transferase_4"/>
</dbReference>
<evidence type="ECO:0000256" key="5">
    <source>
        <dbReference type="ARBA" id="ARBA00022989"/>
    </source>
</evidence>
<keyword evidence="4 7" id="KW-0812">Transmembrane</keyword>
<evidence type="ECO:0000256" key="3">
    <source>
        <dbReference type="ARBA" id="ARBA00022679"/>
    </source>
</evidence>
<dbReference type="PANTHER" id="PTHR22926:SF5">
    <property type="entry name" value="PHOSPHO-N-ACETYLMURAMOYL-PENTAPEPTIDE-TRANSFERASE HOMOLOG"/>
    <property type="match status" value="1"/>
</dbReference>